<keyword evidence="3" id="KW-0863">Zinc-finger</keyword>
<keyword evidence="9" id="KW-0539">Nucleus</keyword>
<name>A0A1I8B9M6_MELHA</name>
<sequence>MQGFVKNCKICGSIKNVCHQYGVRTCRACGEFFTYLMQFIKKNSKLNSRYLKTKSNFKYECKCKEVDKDNNNIQSSTNCKGCRLQKCLSVGMKKLSRFYTIVQIVATIEDMNIRDQQIINSLLLTFEASIRIIHSFNDLDDIFLNGPILFDDIILSGFNIFNLIECFSPNPLPITYEEVKVWKNKDEGERIFKTRYHKWTIVDRLLSAAIAKSMPIFGKLSLSDQASYYNPN</sequence>
<comment type="similarity">
    <text evidence="1">Belongs to the nuclear hormone receptor family.</text>
</comment>
<evidence type="ECO:0000256" key="6">
    <source>
        <dbReference type="ARBA" id="ARBA00023125"/>
    </source>
</evidence>
<reference evidence="12" key="1">
    <citation type="submission" date="2016-11" db="UniProtKB">
        <authorList>
            <consortium name="WormBaseParasite"/>
        </authorList>
    </citation>
    <scope>IDENTIFICATION</scope>
</reference>
<evidence type="ECO:0000313" key="12">
    <source>
        <dbReference type="WBParaSite" id="MhA1_Contig1749.frz3.gene9"/>
    </source>
</evidence>
<dbReference type="PANTHER" id="PTHR24083">
    <property type="entry name" value="NUCLEAR HORMONE RECEPTOR"/>
    <property type="match status" value="1"/>
</dbReference>
<dbReference type="InterPro" id="IPR013088">
    <property type="entry name" value="Znf_NHR/GATA"/>
</dbReference>
<dbReference type="InterPro" id="IPR001628">
    <property type="entry name" value="Znf_hrmn_rcpt"/>
</dbReference>
<organism evidence="11 12">
    <name type="scientific">Meloidogyne hapla</name>
    <name type="common">Root-knot nematode worm</name>
    <dbReference type="NCBI Taxonomy" id="6305"/>
    <lineage>
        <taxon>Eukaryota</taxon>
        <taxon>Metazoa</taxon>
        <taxon>Ecdysozoa</taxon>
        <taxon>Nematoda</taxon>
        <taxon>Chromadorea</taxon>
        <taxon>Rhabditida</taxon>
        <taxon>Tylenchina</taxon>
        <taxon>Tylenchomorpha</taxon>
        <taxon>Tylenchoidea</taxon>
        <taxon>Meloidogynidae</taxon>
        <taxon>Meloidogyninae</taxon>
        <taxon>Meloidogyne</taxon>
    </lineage>
</organism>
<evidence type="ECO:0000256" key="4">
    <source>
        <dbReference type="ARBA" id="ARBA00022833"/>
    </source>
</evidence>
<dbReference type="GO" id="GO:0003700">
    <property type="term" value="F:DNA-binding transcription factor activity"/>
    <property type="evidence" value="ECO:0007669"/>
    <property type="project" value="InterPro"/>
</dbReference>
<feature type="domain" description="Nuclear receptor" evidence="10">
    <location>
        <begin position="5"/>
        <end position="99"/>
    </location>
</feature>
<keyword evidence="8" id="KW-0675">Receptor</keyword>
<keyword evidence="4" id="KW-0862">Zinc</keyword>
<keyword evidence="5" id="KW-0805">Transcription regulation</keyword>
<evidence type="ECO:0000256" key="8">
    <source>
        <dbReference type="ARBA" id="ARBA00023170"/>
    </source>
</evidence>
<evidence type="ECO:0000256" key="2">
    <source>
        <dbReference type="ARBA" id="ARBA00022723"/>
    </source>
</evidence>
<dbReference type="InterPro" id="IPR050274">
    <property type="entry name" value="Nuclear_hormone_rcpt_NR2"/>
</dbReference>
<dbReference type="Proteomes" id="UP000095281">
    <property type="component" value="Unplaced"/>
</dbReference>
<keyword evidence="2" id="KW-0479">Metal-binding</keyword>
<evidence type="ECO:0000313" key="11">
    <source>
        <dbReference type="Proteomes" id="UP000095281"/>
    </source>
</evidence>
<dbReference type="SMART" id="SM00399">
    <property type="entry name" value="ZnF_C4"/>
    <property type="match status" value="1"/>
</dbReference>
<accession>A0A1I8B9M6</accession>
<keyword evidence="11" id="KW-1185">Reference proteome</keyword>
<dbReference type="AlphaFoldDB" id="A0A1I8B9M6"/>
<dbReference type="GO" id="GO:0008270">
    <property type="term" value="F:zinc ion binding"/>
    <property type="evidence" value="ECO:0007669"/>
    <property type="project" value="UniProtKB-KW"/>
</dbReference>
<evidence type="ECO:0000256" key="1">
    <source>
        <dbReference type="ARBA" id="ARBA00005993"/>
    </source>
</evidence>
<keyword evidence="7" id="KW-0804">Transcription</keyword>
<protein>
    <submittedName>
        <fullName evidence="12">Nuclear receptor domain-containing protein</fullName>
    </submittedName>
</protein>
<proteinExistence type="inferred from homology"/>
<dbReference type="PROSITE" id="PS51030">
    <property type="entry name" value="NUCLEAR_REC_DBD_2"/>
    <property type="match status" value="1"/>
</dbReference>
<dbReference type="Gene3D" id="3.30.50.10">
    <property type="entry name" value="Erythroid Transcription Factor GATA-1, subunit A"/>
    <property type="match status" value="1"/>
</dbReference>
<dbReference type="Pfam" id="PF00105">
    <property type="entry name" value="zf-C4"/>
    <property type="match status" value="1"/>
</dbReference>
<keyword evidence="6" id="KW-0238">DNA-binding</keyword>
<dbReference type="GO" id="GO:0043565">
    <property type="term" value="F:sequence-specific DNA binding"/>
    <property type="evidence" value="ECO:0007669"/>
    <property type="project" value="InterPro"/>
</dbReference>
<evidence type="ECO:0000256" key="7">
    <source>
        <dbReference type="ARBA" id="ARBA00023163"/>
    </source>
</evidence>
<evidence type="ECO:0000256" key="3">
    <source>
        <dbReference type="ARBA" id="ARBA00022771"/>
    </source>
</evidence>
<dbReference type="WBParaSite" id="MhA1_Contig1749.frz3.gene9">
    <property type="protein sequence ID" value="MhA1_Contig1749.frz3.gene9"/>
    <property type="gene ID" value="MhA1_Contig1749.frz3.gene9"/>
</dbReference>
<dbReference type="SUPFAM" id="SSF57716">
    <property type="entry name" value="Glucocorticoid receptor-like (DNA-binding domain)"/>
    <property type="match status" value="1"/>
</dbReference>
<evidence type="ECO:0000259" key="10">
    <source>
        <dbReference type="PROSITE" id="PS51030"/>
    </source>
</evidence>
<evidence type="ECO:0000256" key="5">
    <source>
        <dbReference type="ARBA" id="ARBA00023015"/>
    </source>
</evidence>
<evidence type="ECO:0000256" key="9">
    <source>
        <dbReference type="ARBA" id="ARBA00023242"/>
    </source>
</evidence>